<feature type="domain" description="CARDB" evidence="1">
    <location>
        <begin position="11"/>
        <end position="83"/>
    </location>
</feature>
<dbReference type="Proteomes" id="UP000593846">
    <property type="component" value="Chromosome"/>
</dbReference>
<evidence type="ECO:0000313" key="3">
    <source>
        <dbReference type="Proteomes" id="UP000593846"/>
    </source>
</evidence>
<organism evidence="2 3">
    <name type="scientific">Anabaenopsis elenkinii CCIBt3563</name>
    <dbReference type="NCBI Taxonomy" id="2779889"/>
    <lineage>
        <taxon>Bacteria</taxon>
        <taxon>Bacillati</taxon>
        <taxon>Cyanobacteriota</taxon>
        <taxon>Cyanophyceae</taxon>
        <taxon>Nostocales</taxon>
        <taxon>Nodulariaceae</taxon>
        <taxon>Anabaenopsis</taxon>
    </lineage>
</organism>
<dbReference type="KEGG" id="aee:IM676_14660"/>
<protein>
    <recommendedName>
        <fullName evidence="1">CARDB domain-containing protein</fullName>
    </recommendedName>
</protein>
<reference evidence="3" key="1">
    <citation type="submission" date="2020-10" db="EMBL/GenBank/DDBJ databases">
        <title>Genome-based taxonomic classification of the species Anabaenopsis elenkinii.</title>
        <authorList>
            <person name="Delbaje E."/>
            <person name="Andreote A.P.D."/>
            <person name="Pellegrinetti T.A."/>
            <person name="Cruz R.B."/>
            <person name="Branco L.H.Z."/>
            <person name="Fiore M.F."/>
        </authorList>
    </citation>
    <scope>NUCLEOTIDE SEQUENCE [LARGE SCALE GENOMIC DNA]</scope>
    <source>
        <strain evidence="3">CCIBt3563</strain>
    </source>
</reference>
<evidence type="ECO:0000259" key="1">
    <source>
        <dbReference type="Pfam" id="PF07705"/>
    </source>
</evidence>
<dbReference type="AlphaFoldDB" id="A0A7U3RXJ0"/>
<dbReference type="Pfam" id="PF07705">
    <property type="entry name" value="CARDB"/>
    <property type="match status" value="1"/>
</dbReference>
<name>A0A7U3RXJ0_9CYAN</name>
<dbReference type="InterPro" id="IPR011635">
    <property type="entry name" value="CARDB"/>
</dbReference>
<dbReference type="Gene3D" id="2.60.40.10">
    <property type="entry name" value="Immunoglobulins"/>
    <property type="match status" value="1"/>
</dbReference>
<keyword evidence="3" id="KW-1185">Reference proteome</keyword>
<dbReference type="EMBL" id="CP063311">
    <property type="protein sequence ID" value="QOV21938.1"/>
    <property type="molecule type" value="Genomic_DNA"/>
</dbReference>
<accession>A0A7U3RXJ0</accession>
<feature type="non-terminal residue" evidence="2">
    <location>
        <position position="1"/>
    </location>
</feature>
<evidence type="ECO:0000313" key="2">
    <source>
        <dbReference type="EMBL" id="QOV21938.1"/>
    </source>
</evidence>
<gene>
    <name evidence="2" type="ORF">IM676_14660</name>
</gene>
<sequence length="107" mass="11912">GAAEADWYDAIYISDDEIFDGSDTFITSQSISEQTPLAADGSYTITSNITLPNRITSVGNRYLLFRTDHENNQLETDETNNTFPQSWGINPSLPVIATISHRRINSL</sequence>
<dbReference type="RefSeq" id="WP_200987579.1">
    <property type="nucleotide sequence ID" value="NZ_CP063311.1"/>
</dbReference>
<proteinExistence type="predicted"/>
<dbReference type="InterPro" id="IPR013783">
    <property type="entry name" value="Ig-like_fold"/>
</dbReference>